<evidence type="ECO:0000256" key="1">
    <source>
        <dbReference type="ARBA" id="ARBA00005384"/>
    </source>
</evidence>
<name>A0A0R2B8L2_SECCO</name>
<dbReference type="STRING" id="33960.TY91_10385"/>
<feature type="domain" description="HTH gntR-type" evidence="7">
    <location>
        <begin position="17"/>
        <end position="85"/>
    </location>
</feature>
<dbReference type="InterPro" id="IPR015421">
    <property type="entry name" value="PyrdxlP-dep_Trfase_major"/>
</dbReference>
<dbReference type="Pfam" id="PF00155">
    <property type="entry name" value="Aminotran_1_2"/>
    <property type="match status" value="1"/>
</dbReference>
<evidence type="ECO:0000256" key="3">
    <source>
        <dbReference type="ARBA" id="ARBA00022898"/>
    </source>
</evidence>
<accession>A0A0R2B8L2</accession>
<dbReference type="CDD" id="cd07377">
    <property type="entry name" value="WHTH_GntR"/>
    <property type="match status" value="1"/>
</dbReference>
<gene>
    <name evidence="8" type="ORF">FC82_GL001936</name>
</gene>
<evidence type="ECO:0000256" key="6">
    <source>
        <dbReference type="ARBA" id="ARBA00023163"/>
    </source>
</evidence>
<dbReference type="Gene3D" id="3.40.640.10">
    <property type="entry name" value="Type I PLP-dependent aspartate aminotransferase-like (Major domain)"/>
    <property type="match status" value="1"/>
</dbReference>
<sequence length="457" mass="51500">MYDYELSWTPETKQLDRPYYKSLFRFLARDIMTGVLEPNVRLPSQRELSYYLDINFTTVTRAYKMAFEQGLLYSIKGKGTFVSPQANVDQTVFHDWVPNRAINLGFVDVFHDQDPQVTRLIHDELNDLQVAKVFSYDRENDALNRAKAGKTWLSLLGITPSPAVKILMMTGAQSALTTIMMGLFARGDAIAVDEYTYSNFIELAKLVGIELMPIPQDRFGMRIDILAEQLVSRRIKGVYVMPLRSNPTNLMMSAGRRHALADLAMAHDLLIIEDDYLRFLKPDAGPALLELAPSKTIGIFSTSKAIAPGIRLGFIACDAQFEQRLHHTFVDLESQVSTIDAIMMTDLILSGKVRKIVKSRVAQIQQANQICDALAIGNTQGLSLHRWIALPDDCQVTVLQQRLRDANILVLFDDHFRVGHDTRHRFIRVSLSATSSLTELRNGLIQLQALIQLSSGK</sequence>
<keyword evidence="5" id="KW-0238">DNA-binding</keyword>
<dbReference type="SUPFAM" id="SSF46785">
    <property type="entry name" value="Winged helix' DNA-binding domain"/>
    <property type="match status" value="1"/>
</dbReference>
<protein>
    <submittedName>
        <fullName evidence="8">GntR family transcriptional regulator</fullName>
    </submittedName>
</protein>
<dbReference type="PANTHER" id="PTHR46577">
    <property type="entry name" value="HTH-TYPE TRANSCRIPTIONAL REGULATORY PROTEIN GABR"/>
    <property type="match status" value="1"/>
</dbReference>
<keyword evidence="6" id="KW-0804">Transcription</keyword>
<dbReference type="SUPFAM" id="SSF53383">
    <property type="entry name" value="PLP-dependent transferases"/>
    <property type="match status" value="1"/>
</dbReference>
<dbReference type="GO" id="GO:0008483">
    <property type="term" value="F:transaminase activity"/>
    <property type="evidence" value="ECO:0007669"/>
    <property type="project" value="UniProtKB-KW"/>
</dbReference>
<dbReference type="PANTHER" id="PTHR46577:SF1">
    <property type="entry name" value="HTH-TYPE TRANSCRIPTIONAL REGULATORY PROTEIN GABR"/>
    <property type="match status" value="1"/>
</dbReference>
<dbReference type="PATRIC" id="fig|1423733.4.peg.2036"/>
<keyword evidence="2" id="KW-0808">Transferase</keyword>
<dbReference type="InterPro" id="IPR036388">
    <property type="entry name" value="WH-like_DNA-bd_sf"/>
</dbReference>
<dbReference type="InterPro" id="IPR015424">
    <property type="entry name" value="PyrdxlP-dep_Trfase"/>
</dbReference>
<evidence type="ECO:0000256" key="4">
    <source>
        <dbReference type="ARBA" id="ARBA00023015"/>
    </source>
</evidence>
<dbReference type="GO" id="GO:0003677">
    <property type="term" value="F:DNA binding"/>
    <property type="evidence" value="ECO:0007669"/>
    <property type="project" value="UniProtKB-KW"/>
</dbReference>
<evidence type="ECO:0000256" key="2">
    <source>
        <dbReference type="ARBA" id="ARBA00022576"/>
    </source>
</evidence>
<evidence type="ECO:0000256" key="5">
    <source>
        <dbReference type="ARBA" id="ARBA00023125"/>
    </source>
</evidence>
<comment type="similarity">
    <text evidence="1">In the C-terminal section; belongs to the class-I pyridoxal-phosphate-dependent aminotransferase family.</text>
</comment>
<keyword evidence="3" id="KW-0663">Pyridoxal phosphate</keyword>
<dbReference type="GO" id="GO:0003700">
    <property type="term" value="F:DNA-binding transcription factor activity"/>
    <property type="evidence" value="ECO:0007669"/>
    <property type="project" value="InterPro"/>
</dbReference>
<dbReference type="InterPro" id="IPR004839">
    <property type="entry name" value="Aminotransferase_I/II_large"/>
</dbReference>
<dbReference type="Gene3D" id="1.10.10.10">
    <property type="entry name" value="Winged helix-like DNA-binding domain superfamily/Winged helix DNA-binding domain"/>
    <property type="match status" value="1"/>
</dbReference>
<evidence type="ECO:0000313" key="8">
    <source>
        <dbReference type="EMBL" id="KRM75789.1"/>
    </source>
</evidence>
<evidence type="ECO:0000259" key="7">
    <source>
        <dbReference type="PROSITE" id="PS50949"/>
    </source>
</evidence>
<organism evidence="8 9">
    <name type="scientific">Secundilactobacillus collinoides DSM 20515 = JCM 1123</name>
    <dbReference type="NCBI Taxonomy" id="1423733"/>
    <lineage>
        <taxon>Bacteria</taxon>
        <taxon>Bacillati</taxon>
        <taxon>Bacillota</taxon>
        <taxon>Bacilli</taxon>
        <taxon>Lactobacillales</taxon>
        <taxon>Lactobacillaceae</taxon>
        <taxon>Secundilactobacillus</taxon>
    </lineage>
</organism>
<dbReference type="PROSITE" id="PS50949">
    <property type="entry name" value="HTH_GNTR"/>
    <property type="match status" value="1"/>
</dbReference>
<reference evidence="8 9" key="1">
    <citation type="journal article" date="2015" name="Genome Announc.">
        <title>Expanding the biotechnology potential of lactobacilli through comparative genomics of 213 strains and associated genera.</title>
        <authorList>
            <person name="Sun Z."/>
            <person name="Harris H.M."/>
            <person name="McCann A."/>
            <person name="Guo C."/>
            <person name="Argimon S."/>
            <person name="Zhang W."/>
            <person name="Yang X."/>
            <person name="Jeffery I.B."/>
            <person name="Cooney J.C."/>
            <person name="Kagawa T.F."/>
            <person name="Liu W."/>
            <person name="Song Y."/>
            <person name="Salvetti E."/>
            <person name="Wrobel A."/>
            <person name="Rasinkangas P."/>
            <person name="Parkhill J."/>
            <person name="Rea M.C."/>
            <person name="O'Sullivan O."/>
            <person name="Ritari J."/>
            <person name="Douillard F.P."/>
            <person name="Paul Ross R."/>
            <person name="Yang R."/>
            <person name="Briner A.E."/>
            <person name="Felis G.E."/>
            <person name="de Vos W.M."/>
            <person name="Barrangou R."/>
            <person name="Klaenhammer T.R."/>
            <person name="Caufield P.W."/>
            <person name="Cui Y."/>
            <person name="Zhang H."/>
            <person name="O'Toole P.W."/>
        </authorList>
    </citation>
    <scope>NUCLEOTIDE SEQUENCE [LARGE SCALE GENOMIC DNA]</scope>
    <source>
        <strain evidence="8 9">DSM 20515</strain>
    </source>
</reference>
<dbReference type="GO" id="GO:0030170">
    <property type="term" value="F:pyridoxal phosphate binding"/>
    <property type="evidence" value="ECO:0007669"/>
    <property type="project" value="InterPro"/>
</dbReference>
<dbReference type="CDD" id="cd00609">
    <property type="entry name" value="AAT_like"/>
    <property type="match status" value="1"/>
</dbReference>
<proteinExistence type="inferred from homology"/>
<dbReference type="Proteomes" id="UP000051845">
    <property type="component" value="Unassembled WGS sequence"/>
</dbReference>
<keyword evidence="4" id="KW-0805">Transcription regulation</keyword>
<dbReference type="EMBL" id="AYYR01000043">
    <property type="protein sequence ID" value="KRM75789.1"/>
    <property type="molecule type" value="Genomic_DNA"/>
</dbReference>
<dbReference type="SMART" id="SM00345">
    <property type="entry name" value="HTH_GNTR"/>
    <property type="match status" value="1"/>
</dbReference>
<dbReference type="InterPro" id="IPR036390">
    <property type="entry name" value="WH_DNA-bd_sf"/>
</dbReference>
<dbReference type="InterPro" id="IPR000524">
    <property type="entry name" value="Tscrpt_reg_HTH_GntR"/>
</dbReference>
<dbReference type="Gene3D" id="3.90.1150.10">
    <property type="entry name" value="Aspartate Aminotransferase, domain 1"/>
    <property type="match status" value="1"/>
</dbReference>
<dbReference type="RefSeq" id="WP_056996634.1">
    <property type="nucleotide sequence ID" value="NZ_AYYR01000043.1"/>
</dbReference>
<evidence type="ECO:0000313" key="9">
    <source>
        <dbReference type="Proteomes" id="UP000051845"/>
    </source>
</evidence>
<keyword evidence="2" id="KW-0032">Aminotransferase</keyword>
<dbReference type="AlphaFoldDB" id="A0A0R2B8L2"/>
<dbReference type="Pfam" id="PF00392">
    <property type="entry name" value="GntR"/>
    <property type="match status" value="1"/>
</dbReference>
<dbReference type="InterPro" id="IPR051446">
    <property type="entry name" value="HTH_trans_reg/aminotransferase"/>
</dbReference>
<dbReference type="InterPro" id="IPR015422">
    <property type="entry name" value="PyrdxlP-dep_Trfase_small"/>
</dbReference>
<comment type="caution">
    <text evidence="8">The sequence shown here is derived from an EMBL/GenBank/DDBJ whole genome shotgun (WGS) entry which is preliminary data.</text>
</comment>